<reference evidence="3" key="1">
    <citation type="journal article" date="2023" name="Commun. Biol.">
        <title>Genome analysis of Parmales, the sister group of diatoms, reveals the evolutionary specialization of diatoms from phago-mixotrophs to photoautotrophs.</title>
        <authorList>
            <person name="Ban H."/>
            <person name="Sato S."/>
            <person name="Yoshikawa S."/>
            <person name="Yamada K."/>
            <person name="Nakamura Y."/>
            <person name="Ichinomiya M."/>
            <person name="Sato N."/>
            <person name="Blanc-Mathieu R."/>
            <person name="Endo H."/>
            <person name="Kuwata A."/>
            <person name="Ogata H."/>
        </authorList>
    </citation>
    <scope>NUCLEOTIDE SEQUENCE [LARGE SCALE GENOMIC DNA]</scope>
    <source>
        <strain evidence="3">NIES 3700</strain>
    </source>
</reference>
<dbReference type="Proteomes" id="UP001165122">
    <property type="component" value="Unassembled WGS sequence"/>
</dbReference>
<gene>
    <name evidence="2" type="ORF">TrLO_g1855</name>
</gene>
<comment type="caution">
    <text evidence="2">The sequence shown here is derived from an EMBL/GenBank/DDBJ whole genome shotgun (WGS) entry which is preliminary data.</text>
</comment>
<keyword evidence="1" id="KW-0812">Transmembrane</keyword>
<protein>
    <submittedName>
        <fullName evidence="2">Uncharacterized protein</fullName>
    </submittedName>
</protein>
<sequence length="373" mass="41326">MSSPLKIPSSTSSSILSHVLHYPSLPTFGLLLSTPTGLTSLPLFHSNFTPCLLESSLTILNLPNITGCYYAHPDTSKKASNSTDYLDQILTLLNSETLIIVNNKRVTEEFYAYNNDFFGTLSPTLFDLKNITSVILSDNANLKGVHRIFGQQEKYTWLLLVRIFDGVSKKAGEALDCLGFATDKKENEDDDDDEEDEEAGTKHLHKLGRELPYTYANLVKNTPLIFTFGLASPLVGWTGCIGLLCRWLAISFLAERFDKKRNTELLPEIKTDAQGIPFRSIVMVVICNIGFFATAALLSGIDIGLGLGDAEWRANGESEISGGTTLAMLAVMIVSLVSYMAYLARIEYKRKREERERDSLREPLLSLAGGYDE</sequence>
<dbReference type="EMBL" id="BRXW01000569">
    <property type="protein sequence ID" value="GMH67131.1"/>
    <property type="molecule type" value="Genomic_DNA"/>
</dbReference>
<accession>A0A9W7A713</accession>
<keyword evidence="1" id="KW-1133">Transmembrane helix</keyword>
<name>A0A9W7A713_9STRA</name>
<feature type="transmembrane region" description="Helical" evidence="1">
    <location>
        <begin position="320"/>
        <end position="342"/>
    </location>
</feature>
<keyword evidence="1" id="KW-0472">Membrane</keyword>
<proteinExistence type="predicted"/>
<keyword evidence="3" id="KW-1185">Reference proteome</keyword>
<evidence type="ECO:0000313" key="2">
    <source>
        <dbReference type="EMBL" id="GMH67131.1"/>
    </source>
</evidence>
<feature type="transmembrane region" description="Helical" evidence="1">
    <location>
        <begin position="234"/>
        <end position="255"/>
    </location>
</feature>
<organism evidence="2 3">
    <name type="scientific">Triparma laevis f. longispina</name>
    <dbReference type="NCBI Taxonomy" id="1714387"/>
    <lineage>
        <taxon>Eukaryota</taxon>
        <taxon>Sar</taxon>
        <taxon>Stramenopiles</taxon>
        <taxon>Ochrophyta</taxon>
        <taxon>Bolidophyceae</taxon>
        <taxon>Parmales</taxon>
        <taxon>Triparmaceae</taxon>
        <taxon>Triparma</taxon>
    </lineage>
</organism>
<dbReference type="AlphaFoldDB" id="A0A9W7A713"/>
<feature type="transmembrane region" description="Helical" evidence="1">
    <location>
        <begin position="276"/>
        <end position="300"/>
    </location>
</feature>
<evidence type="ECO:0000313" key="3">
    <source>
        <dbReference type="Proteomes" id="UP001165122"/>
    </source>
</evidence>
<evidence type="ECO:0000256" key="1">
    <source>
        <dbReference type="SAM" id="Phobius"/>
    </source>
</evidence>